<accession>A0A381WH68</accession>
<evidence type="ECO:0000313" key="1">
    <source>
        <dbReference type="EMBL" id="SVA51287.1"/>
    </source>
</evidence>
<protein>
    <submittedName>
        <fullName evidence="1">Uncharacterized protein</fullName>
    </submittedName>
</protein>
<gene>
    <name evidence="1" type="ORF">METZ01_LOCUS104141</name>
</gene>
<name>A0A381WH68_9ZZZZ</name>
<reference evidence="1" key="1">
    <citation type="submission" date="2018-05" db="EMBL/GenBank/DDBJ databases">
        <authorList>
            <person name="Lanie J.A."/>
            <person name="Ng W.-L."/>
            <person name="Kazmierczak K.M."/>
            <person name="Andrzejewski T.M."/>
            <person name="Davidsen T.M."/>
            <person name="Wayne K.J."/>
            <person name="Tettelin H."/>
            <person name="Glass J.I."/>
            <person name="Rusch D."/>
            <person name="Podicherti R."/>
            <person name="Tsui H.-C.T."/>
            <person name="Winkler M.E."/>
        </authorList>
    </citation>
    <scope>NUCLEOTIDE SEQUENCE</scope>
</reference>
<feature type="non-terminal residue" evidence="1">
    <location>
        <position position="26"/>
    </location>
</feature>
<dbReference type="EMBL" id="UINC01011653">
    <property type="protein sequence ID" value="SVA51287.1"/>
    <property type="molecule type" value="Genomic_DNA"/>
</dbReference>
<dbReference type="AlphaFoldDB" id="A0A381WH68"/>
<proteinExistence type="predicted"/>
<organism evidence="1">
    <name type="scientific">marine metagenome</name>
    <dbReference type="NCBI Taxonomy" id="408172"/>
    <lineage>
        <taxon>unclassified sequences</taxon>
        <taxon>metagenomes</taxon>
        <taxon>ecological metagenomes</taxon>
    </lineage>
</organism>
<sequence length="26" mass="3087">MKHKLLQACIVFIVCFITFAYAKNKR</sequence>